<comment type="caution">
    <text evidence="4">The sequence shown here is derived from an EMBL/GenBank/DDBJ whole genome shotgun (WGS) entry which is preliminary data.</text>
</comment>
<feature type="domain" description="D-isomer specific 2-hydroxyacid dehydrogenase NAD-binding" evidence="3">
    <location>
        <begin position="101"/>
        <end position="275"/>
    </location>
</feature>
<dbReference type="RefSeq" id="WP_135368175.1">
    <property type="nucleotide sequence ID" value="NZ_RKLX01000011.1"/>
</dbReference>
<reference evidence="4 5" key="1">
    <citation type="submission" date="2018-10" db="EMBL/GenBank/DDBJ databases">
        <title>Lactobacillus sp. R7 and Lactobacillus sp. R19 isolated from fermented mustard green product of Taiwan.</title>
        <authorList>
            <person name="Lin S.-T."/>
        </authorList>
    </citation>
    <scope>NUCLEOTIDE SEQUENCE [LARGE SCALE GENOMIC DNA]</scope>
    <source>
        <strain evidence="4 5">BCRC 81129</strain>
    </source>
</reference>
<evidence type="ECO:0000313" key="5">
    <source>
        <dbReference type="Proteomes" id="UP000297348"/>
    </source>
</evidence>
<proteinExistence type="predicted"/>
<keyword evidence="1" id="KW-0560">Oxidoreductase</keyword>
<evidence type="ECO:0000259" key="3">
    <source>
        <dbReference type="Pfam" id="PF02826"/>
    </source>
</evidence>
<dbReference type="PANTHER" id="PTHR43333">
    <property type="entry name" value="2-HACID_DH_C DOMAIN-CONTAINING PROTEIN"/>
    <property type="match status" value="1"/>
</dbReference>
<evidence type="ECO:0000256" key="1">
    <source>
        <dbReference type="ARBA" id="ARBA00023002"/>
    </source>
</evidence>
<evidence type="ECO:0000313" key="4">
    <source>
        <dbReference type="EMBL" id="TGD18586.1"/>
    </source>
</evidence>
<dbReference type="SUPFAM" id="SSF51735">
    <property type="entry name" value="NAD(P)-binding Rossmann-fold domains"/>
    <property type="match status" value="1"/>
</dbReference>
<dbReference type="Pfam" id="PF02826">
    <property type="entry name" value="2-Hacid_dh_C"/>
    <property type="match status" value="1"/>
</dbReference>
<sequence>MTERLFTFPTLNQAQIAQLTALGVEVVPASDWETATDIDIIFGWGEHGAAVLQNPQNHVRWIQTFSAGVDYLPLDWIQAHHVQVTNASGAYSAAIAESTIGYLLYFLRDFNDAVKNQAGHFWQVPARTELATLANQKVVIYGTGSIGQHIAELLNGFGNYPFGVNRSGHGVAGFQGTVSLKDDAELVKDADVIINAMPATAETTHYFNTAYFDQLNGVRIFVNVGRGKSVDENALMHALLYQNVLNAALDVFEHEPLPKDSKLWDYPNVLITPHQTGFDVDNVRPIFGYLTDNLKSWEADGTLSVNLVDVSRGY</sequence>
<dbReference type="SUPFAM" id="SSF52283">
    <property type="entry name" value="Formate/glycerate dehydrogenase catalytic domain-like"/>
    <property type="match status" value="1"/>
</dbReference>
<name>A0A4Z0J7I5_9LACO</name>
<dbReference type="GO" id="GO:0016616">
    <property type="term" value="F:oxidoreductase activity, acting on the CH-OH group of donors, NAD or NADP as acceptor"/>
    <property type="evidence" value="ECO:0007669"/>
    <property type="project" value="InterPro"/>
</dbReference>
<dbReference type="InterPro" id="IPR036291">
    <property type="entry name" value="NAD(P)-bd_dom_sf"/>
</dbReference>
<dbReference type="Gene3D" id="3.40.50.720">
    <property type="entry name" value="NAD(P)-binding Rossmann-like Domain"/>
    <property type="match status" value="2"/>
</dbReference>
<dbReference type="EMBL" id="RKLX01000011">
    <property type="protein sequence ID" value="TGD18586.1"/>
    <property type="molecule type" value="Genomic_DNA"/>
</dbReference>
<evidence type="ECO:0000256" key="2">
    <source>
        <dbReference type="ARBA" id="ARBA00023027"/>
    </source>
</evidence>
<keyword evidence="2" id="KW-0520">NAD</keyword>
<dbReference type="Proteomes" id="UP000297348">
    <property type="component" value="Unassembled WGS sequence"/>
</dbReference>
<dbReference type="GO" id="GO:0051287">
    <property type="term" value="F:NAD binding"/>
    <property type="evidence" value="ECO:0007669"/>
    <property type="project" value="InterPro"/>
</dbReference>
<dbReference type="PANTHER" id="PTHR43333:SF1">
    <property type="entry name" value="D-ISOMER SPECIFIC 2-HYDROXYACID DEHYDROGENASE NAD-BINDING DOMAIN-CONTAINING PROTEIN"/>
    <property type="match status" value="1"/>
</dbReference>
<gene>
    <name evidence="4" type="ORF">EGT51_08005</name>
</gene>
<keyword evidence="5" id="KW-1185">Reference proteome</keyword>
<dbReference type="InterPro" id="IPR006140">
    <property type="entry name" value="D-isomer_DH_NAD-bd"/>
</dbReference>
<dbReference type="AlphaFoldDB" id="A0A4Z0J7I5"/>
<dbReference type="OrthoDB" id="9805416at2"/>
<accession>A0A4Z0J7I5</accession>
<protein>
    <submittedName>
        <fullName evidence="4">Phosphoglycerate dehydrogenase</fullName>
    </submittedName>
</protein>
<organism evidence="4 5">
    <name type="scientific">Levilactobacillus suantsaiihabitans</name>
    <dbReference type="NCBI Taxonomy" id="2487722"/>
    <lineage>
        <taxon>Bacteria</taxon>
        <taxon>Bacillati</taxon>
        <taxon>Bacillota</taxon>
        <taxon>Bacilli</taxon>
        <taxon>Lactobacillales</taxon>
        <taxon>Lactobacillaceae</taxon>
        <taxon>Levilactobacillus</taxon>
    </lineage>
</organism>